<dbReference type="PANTHER" id="PTHR42940">
    <property type="entry name" value="ALCOHOL DEHYDROGENASE 1-RELATED"/>
    <property type="match status" value="1"/>
</dbReference>
<dbReference type="CDD" id="cd08297">
    <property type="entry name" value="CAD3"/>
    <property type="match status" value="1"/>
</dbReference>
<evidence type="ECO:0000256" key="2">
    <source>
        <dbReference type="ARBA" id="ARBA00005179"/>
    </source>
</evidence>
<keyword evidence="7" id="KW-0520">NAD</keyword>
<dbReference type="InterPro" id="IPR011032">
    <property type="entry name" value="GroES-like_sf"/>
</dbReference>
<dbReference type="Gene3D" id="3.40.50.720">
    <property type="entry name" value="NAD(P)-binding Rossmann-like Domain"/>
    <property type="match status" value="1"/>
</dbReference>
<organism evidence="10 11">
    <name type="scientific">Beauveria bassiana</name>
    <name type="common">White muscardine disease fungus</name>
    <name type="synonym">Tritirachium shiotae</name>
    <dbReference type="NCBI Taxonomy" id="176275"/>
    <lineage>
        <taxon>Eukaryota</taxon>
        <taxon>Fungi</taxon>
        <taxon>Dikarya</taxon>
        <taxon>Ascomycota</taxon>
        <taxon>Pezizomycotina</taxon>
        <taxon>Sordariomycetes</taxon>
        <taxon>Hypocreomycetidae</taxon>
        <taxon>Hypocreales</taxon>
        <taxon>Cordycipitaceae</taxon>
        <taxon>Beauveria</taxon>
    </lineage>
</organism>
<comment type="cofactor">
    <cofactor evidence="1 8">
        <name>Zn(2+)</name>
        <dbReference type="ChEBI" id="CHEBI:29105"/>
    </cofactor>
</comment>
<dbReference type="Pfam" id="PF08240">
    <property type="entry name" value="ADH_N"/>
    <property type="match status" value="1"/>
</dbReference>
<dbReference type="AlphaFoldDB" id="A0A2S7YNB3"/>
<proteinExistence type="inferred from homology"/>
<feature type="domain" description="Enoyl reductase (ER)" evidence="9">
    <location>
        <begin position="68"/>
        <end position="413"/>
    </location>
</feature>
<evidence type="ECO:0000256" key="4">
    <source>
        <dbReference type="ARBA" id="ARBA00022723"/>
    </source>
</evidence>
<dbReference type="InterPro" id="IPR013154">
    <property type="entry name" value="ADH-like_N"/>
</dbReference>
<evidence type="ECO:0000256" key="6">
    <source>
        <dbReference type="ARBA" id="ARBA00023002"/>
    </source>
</evidence>
<gene>
    <name evidence="10" type="ORF">BB8028_0008g01850</name>
</gene>
<dbReference type="PANTHER" id="PTHR42940:SF5">
    <property type="entry name" value="ALCOHOL DEHYDROGENASE 2"/>
    <property type="match status" value="1"/>
</dbReference>
<evidence type="ECO:0000256" key="8">
    <source>
        <dbReference type="RuleBase" id="RU361277"/>
    </source>
</evidence>
<evidence type="ECO:0000259" key="9">
    <source>
        <dbReference type="SMART" id="SM00829"/>
    </source>
</evidence>
<comment type="similarity">
    <text evidence="3 8">Belongs to the zinc-containing alcohol dehydrogenase family.</text>
</comment>
<dbReference type="SUPFAM" id="SSF51735">
    <property type="entry name" value="NAD(P)-binding Rossmann-fold domains"/>
    <property type="match status" value="1"/>
</dbReference>
<dbReference type="InterPro" id="IPR013149">
    <property type="entry name" value="ADH-like_C"/>
</dbReference>
<comment type="pathway">
    <text evidence="2">Secondary metabolite biosynthesis.</text>
</comment>
<evidence type="ECO:0000256" key="5">
    <source>
        <dbReference type="ARBA" id="ARBA00022833"/>
    </source>
</evidence>
<dbReference type="InterPro" id="IPR036291">
    <property type="entry name" value="NAD(P)-bd_dom_sf"/>
</dbReference>
<keyword evidence="5 8" id="KW-0862">Zinc</keyword>
<dbReference type="InterPro" id="IPR002328">
    <property type="entry name" value="ADH_Zn_CS"/>
</dbReference>
<evidence type="ECO:0000256" key="3">
    <source>
        <dbReference type="ARBA" id="ARBA00008072"/>
    </source>
</evidence>
<keyword evidence="4 8" id="KW-0479">Metal-binding</keyword>
<dbReference type="InterPro" id="IPR020843">
    <property type="entry name" value="ER"/>
</dbReference>
<dbReference type="SMART" id="SM00829">
    <property type="entry name" value="PKS_ER"/>
    <property type="match status" value="1"/>
</dbReference>
<protein>
    <recommendedName>
        <fullName evidence="9">Enoyl reductase (ER) domain-containing protein</fullName>
    </recommendedName>
</protein>
<accession>A0A2S7YNB3</accession>
<dbReference type="FunFam" id="3.40.50.720:FF:000039">
    <property type="entry name" value="Alcohol dehydrogenase AdhP"/>
    <property type="match status" value="1"/>
</dbReference>
<dbReference type="GO" id="GO:0005737">
    <property type="term" value="C:cytoplasm"/>
    <property type="evidence" value="ECO:0007669"/>
    <property type="project" value="TreeGrafter"/>
</dbReference>
<evidence type="ECO:0000313" key="11">
    <source>
        <dbReference type="Proteomes" id="UP000237441"/>
    </source>
</evidence>
<dbReference type="GO" id="GO:0008270">
    <property type="term" value="F:zinc ion binding"/>
    <property type="evidence" value="ECO:0007669"/>
    <property type="project" value="InterPro"/>
</dbReference>
<dbReference type="PROSITE" id="PS00059">
    <property type="entry name" value="ADH_ZINC"/>
    <property type="match status" value="1"/>
</dbReference>
<dbReference type="SUPFAM" id="SSF50129">
    <property type="entry name" value="GroES-like"/>
    <property type="match status" value="1"/>
</dbReference>
<evidence type="ECO:0000256" key="1">
    <source>
        <dbReference type="ARBA" id="ARBA00001947"/>
    </source>
</evidence>
<reference evidence="10 11" key="1">
    <citation type="submission" date="2016-07" db="EMBL/GenBank/DDBJ databases">
        <title>Comparative genomics of the entomopathogenic fungus Beauveria bassiana.</title>
        <authorList>
            <person name="Valero Jimenez C.A."/>
            <person name="Zwaan B.J."/>
            <person name="Van Kan J.A."/>
            <person name="Takken W."/>
            <person name="Debets A.J."/>
            <person name="Schoustra S.E."/>
            <person name="Koenraadt C.J."/>
        </authorList>
    </citation>
    <scope>NUCLEOTIDE SEQUENCE [LARGE SCALE GENOMIC DNA]</scope>
    <source>
        <strain evidence="10 11">ARSEF 8028</strain>
    </source>
</reference>
<sequence>MRASGLYSTKRAKAFFGIDYKPRGLLLRNGPPSLLSIIPHLLRKKDENMSSTIEIPATYKAAVYDEPGTISTKIVELPTPEPAEGQVLIKLTHSGVCHSDLSVMTRSWALLPSPTPKDQVGGHEGIGQVVKLGPGAESSGLKLGSRVGVKWLASICGECAPCKAGRDGCCLKRSISGYFVPGTFQQYVLGPAHYVTPIPDGLSAVDAAPMLCAGITVYAALVRSRAQRGDWVVISGAGGGLGHLAVQAAARGLGLRVVGVDHPSKADLVRESGAEHFVDMTQYGSDEAGSQALAAHVHELCDGLGAHAVVVCTPSNVAYAQALGLLRFDGTLVCVGVPEYAPEPIGGSFPFHIINLSLNIVGSTVGNNNDAAAVLALAAKGVIKSRSHVIKLDELTSAFEKMHEGKLKGRVVLDLWA</sequence>
<evidence type="ECO:0000256" key="7">
    <source>
        <dbReference type="ARBA" id="ARBA00023027"/>
    </source>
</evidence>
<dbReference type="OrthoDB" id="1879366at2759"/>
<dbReference type="GO" id="GO:0004022">
    <property type="term" value="F:alcohol dehydrogenase (NAD+) activity"/>
    <property type="evidence" value="ECO:0007669"/>
    <property type="project" value="TreeGrafter"/>
</dbReference>
<dbReference type="Gene3D" id="3.90.180.10">
    <property type="entry name" value="Medium-chain alcohol dehydrogenases, catalytic domain"/>
    <property type="match status" value="1"/>
</dbReference>
<dbReference type="EMBL" id="JRHA01000008">
    <property type="protein sequence ID" value="PQK17676.1"/>
    <property type="molecule type" value="Genomic_DNA"/>
</dbReference>
<comment type="caution">
    <text evidence="10">The sequence shown here is derived from an EMBL/GenBank/DDBJ whole genome shotgun (WGS) entry which is preliminary data.</text>
</comment>
<name>A0A2S7YNB3_BEABA</name>
<dbReference type="Proteomes" id="UP000237441">
    <property type="component" value="Unassembled WGS sequence"/>
</dbReference>
<keyword evidence="6" id="KW-0560">Oxidoreductase</keyword>
<dbReference type="Pfam" id="PF00107">
    <property type="entry name" value="ADH_zinc_N"/>
    <property type="match status" value="1"/>
</dbReference>
<evidence type="ECO:0000313" key="10">
    <source>
        <dbReference type="EMBL" id="PQK17676.1"/>
    </source>
</evidence>